<dbReference type="Proteomes" id="UP000029549">
    <property type="component" value="Unassembled WGS sequence"/>
</dbReference>
<proteinExistence type="predicted"/>
<keyword evidence="1" id="KW-0238">DNA-binding</keyword>
<dbReference type="RefSeq" id="WP_034394803.1">
    <property type="nucleotide sequence ID" value="NZ_AWTM01000098.1"/>
</dbReference>
<dbReference type="InterPro" id="IPR052411">
    <property type="entry name" value="c-mor_Regulatory_Protein"/>
</dbReference>
<evidence type="ECO:0000313" key="2">
    <source>
        <dbReference type="Proteomes" id="UP000029549"/>
    </source>
</evidence>
<dbReference type="PATRIC" id="fig|285.48.peg.3587"/>
<keyword evidence="2" id="KW-1185">Reference proteome</keyword>
<evidence type="ECO:0000313" key="1">
    <source>
        <dbReference type="EMBL" id="KGH08741.1"/>
    </source>
</evidence>
<dbReference type="GO" id="GO:0003677">
    <property type="term" value="F:DNA binding"/>
    <property type="evidence" value="ECO:0007669"/>
    <property type="project" value="UniProtKB-KW"/>
</dbReference>
<dbReference type="Pfam" id="PF08765">
    <property type="entry name" value="Mor"/>
    <property type="match status" value="1"/>
</dbReference>
<name>A0A0E3CEV5_9BURK</name>
<dbReference type="PANTHER" id="PTHR37812">
    <property type="entry name" value="MU-LIKE PROPHAGE FLUMU PROTEIN C"/>
    <property type="match status" value="1"/>
</dbReference>
<sequence length="123" mass="13925">MFQDKNGKGDFKSKGPELLIDLADQTAQALIDIEGMDPTKASQLGRELADRMAGHWGGQNVYFPMGLTMKLSKRDQQIYDAFKGDNQPDLARQFGVSLQWVYRILKIKKAQDIAARQHNLFPQ</sequence>
<gene>
    <name evidence="1" type="ORF">P608_17695</name>
</gene>
<dbReference type="Gene3D" id="1.10.10.60">
    <property type="entry name" value="Homeodomain-like"/>
    <property type="match status" value="1"/>
</dbReference>
<comment type="caution">
    <text evidence="1">The sequence shown here is derived from an EMBL/GenBank/DDBJ whole genome shotgun (WGS) entry which is preliminary data.</text>
</comment>
<dbReference type="InterPro" id="IPR009057">
    <property type="entry name" value="Homeodomain-like_sf"/>
</dbReference>
<protein>
    <submittedName>
        <fullName evidence="1">DNA-binding protein</fullName>
    </submittedName>
</protein>
<reference evidence="1 2" key="1">
    <citation type="submission" date="2013-09" db="EMBL/GenBank/DDBJ databases">
        <title>High correlation between genotypes and phenotypes of environmental bacteria Comamonas testosteroni strains.</title>
        <authorList>
            <person name="Liu L."/>
            <person name="Zhu W."/>
            <person name="Xia X."/>
            <person name="Xu B."/>
            <person name="Luo M."/>
            <person name="Wang G."/>
        </authorList>
    </citation>
    <scope>NUCLEOTIDE SEQUENCE [LARGE SCALE GENOMIC DNA]</scope>
    <source>
        <strain evidence="1 2">DF2</strain>
    </source>
</reference>
<dbReference type="AlphaFoldDB" id="A0A0E3CEV5"/>
<dbReference type="EMBL" id="AWTP01000122">
    <property type="protein sequence ID" value="KGH08741.1"/>
    <property type="molecule type" value="Genomic_DNA"/>
</dbReference>
<organism evidence="1 2">
    <name type="scientific">Comamonas thiooxydans</name>
    <dbReference type="NCBI Taxonomy" id="363952"/>
    <lineage>
        <taxon>Bacteria</taxon>
        <taxon>Pseudomonadati</taxon>
        <taxon>Pseudomonadota</taxon>
        <taxon>Betaproteobacteria</taxon>
        <taxon>Burkholderiales</taxon>
        <taxon>Comamonadaceae</taxon>
        <taxon>Comamonas</taxon>
    </lineage>
</organism>
<dbReference type="PANTHER" id="PTHR37812:SF1">
    <property type="entry name" value="MU-LIKE PROPHAGE FLUMU PROTEIN C"/>
    <property type="match status" value="1"/>
</dbReference>
<dbReference type="SUPFAM" id="SSF46689">
    <property type="entry name" value="Homeodomain-like"/>
    <property type="match status" value="1"/>
</dbReference>
<accession>A0A0E3CEV5</accession>
<dbReference type="InterPro" id="IPR014875">
    <property type="entry name" value="Mor_transcription_activator"/>
</dbReference>